<reference evidence="1 2" key="1">
    <citation type="journal article" date="2023" name="Sci. Data">
        <title>Genome assembly of the Korean intertidal mud-creeper Batillaria attramentaria.</title>
        <authorList>
            <person name="Patra A.K."/>
            <person name="Ho P.T."/>
            <person name="Jun S."/>
            <person name="Lee S.J."/>
            <person name="Kim Y."/>
            <person name="Won Y.J."/>
        </authorList>
    </citation>
    <scope>NUCLEOTIDE SEQUENCE [LARGE SCALE GENOMIC DNA]</scope>
    <source>
        <strain evidence="1">Wonlab-2016</strain>
    </source>
</reference>
<organism evidence="1 2">
    <name type="scientific">Batillaria attramentaria</name>
    <dbReference type="NCBI Taxonomy" id="370345"/>
    <lineage>
        <taxon>Eukaryota</taxon>
        <taxon>Metazoa</taxon>
        <taxon>Spiralia</taxon>
        <taxon>Lophotrochozoa</taxon>
        <taxon>Mollusca</taxon>
        <taxon>Gastropoda</taxon>
        <taxon>Caenogastropoda</taxon>
        <taxon>Sorbeoconcha</taxon>
        <taxon>Cerithioidea</taxon>
        <taxon>Batillariidae</taxon>
        <taxon>Batillaria</taxon>
    </lineage>
</organism>
<sequence>MVSLDIGNSCTSCSRKAFTLWTSNTYGKVCAAVIKQIAIQRKFKTELMSTITDGLGLINADSVSEWTPGTVTRKTALTSPAGSRRATSTPALHVLVIQQLLQASPFCSLLLRRVNFNSVRNRRKSACPKPL</sequence>
<proteinExistence type="predicted"/>
<name>A0ABD0M7Z4_9CAEN</name>
<accession>A0ABD0M7Z4</accession>
<evidence type="ECO:0000313" key="2">
    <source>
        <dbReference type="Proteomes" id="UP001519460"/>
    </source>
</evidence>
<protein>
    <recommendedName>
        <fullName evidence="3">Pantothenate kinase</fullName>
    </recommendedName>
</protein>
<dbReference type="EMBL" id="JACVVK020000004">
    <property type="protein sequence ID" value="KAK7507348.1"/>
    <property type="molecule type" value="Genomic_DNA"/>
</dbReference>
<keyword evidence="2" id="KW-1185">Reference proteome</keyword>
<evidence type="ECO:0008006" key="3">
    <source>
        <dbReference type="Google" id="ProtNLM"/>
    </source>
</evidence>
<evidence type="ECO:0000313" key="1">
    <source>
        <dbReference type="EMBL" id="KAK7507348.1"/>
    </source>
</evidence>
<comment type="caution">
    <text evidence="1">The sequence shown here is derived from an EMBL/GenBank/DDBJ whole genome shotgun (WGS) entry which is preliminary data.</text>
</comment>
<dbReference type="AlphaFoldDB" id="A0ABD0M7Z4"/>
<gene>
    <name evidence="1" type="ORF">BaRGS_00001283</name>
</gene>
<dbReference type="Proteomes" id="UP001519460">
    <property type="component" value="Unassembled WGS sequence"/>
</dbReference>